<dbReference type="SUPFAM" id="SSF56281">
    <property type="entry name" value="Metallo-hydrolase/oxidoreductase"/>
    <property type="match status" value="1"/>
</dbReference>
<dbReference type="PANTHER" id="PTHR43546:SF3">
    <property type="entry name" value="UPF0173 METAL-DEPENDENT HYDROLASE MJ1163"/>
    <property type="match status" value="1"/>
</dbReference>
<protein>
    <submittedName>
        <fullName evidence="2">MBL fold metallo-hydrolase</fullName>
    </submittedName>
</protein>
<reference evidence="2" key="2">
    <citation type="submission" date="2020-09" db="EMBL/GenBank/DDBJ databases">
        <authorList>
            <person name="Sun Q."/>
            <person name="Zhou Y."/>
        </authorList>
    </citation>
    <scope>NUCLEOTIDE SEQUENCE</scope>
    <source>
        <strain evidence="2">CGMCC 1.12827</strain>
    </source>
</reference>
<reference evidence="2" key="1">
    <citation type="journal article" date="2014" name="Int. J. Syst. Evol. Microbiol.">
        <title>Complete genome sequence of Corynebacterium casei LMG S-19264T (=DSM 44701T), isolated from a smear-ripened cheese.</title>
        <authorList>
            <consortium name="US DOE Joint Genome Institute (JGI-PGF)"/>
            <person name="Walter F."/>
            <person name="Albersmeier A."/>
            <person name="Kalinowski J."/>
            <person name="Ruckert C."/>
        </authorList>
    </citation>
    <scope>NUCLEOTIDE SEQUENCE</scope>
    <source>
        <strain evidence="2">CGMCC 1.12827</strain>
    </source>
</reference>
<dbReference type="EMBL" id="BMGC01000036">
    <property type="protein sequence ID" value="GGB43726.1"/>
    <property type="molecule type" value="Genomic_DNA"/>
</dbReference>
<dbReference type="RefSeq" id="WP_188588053.1">
    <property type="nucleotide sequence ID" value="NZ_BMGC01000036.1"/>
</dbReference>
<dbReference type="Gene3D" id="3.60.15.10">
    <property type="entry name" value="Ribonuclease Z/Hydroxyacylglutathione hydrolase-like"/>
    <property type="match status" value="1"/>
</dbReference>
<dbReference type="InterPro" id="IPR001279">
    <property type="entry name" value="Metallo-B-lactamas"/>
</dbReference>
<organism evidence="2 3">
    <name type="scientific">Gordonia jinhuaensis</name>
    <dbReference type="NCBI Taxonomy" id="1517702"/>
    <lineage>
        <taxon>Bacteria</taxon>
        <taxon>Bacillati</taxon>
        <taxon>Actinomycetota</taxon>
        <taxon>Actinomycetes</taxon>
        <taxon>Mycobacteriales</taxon>
        <taxon>Gordoniaceae</taxon>
        <taxon>Gordonia</taxon>
    </lineage>
</organism>
<keyword evidence="3" id="KW-1185">Reference proteome</keyword>
<evidence type="ECO:0000259" key="1">
    <source>
        <dbReference type="SMART" id="SM00849"/>
    </source>
</evidence>
<gene>
    <name evidence="2" type="ORF">GCM10011489_34050</name>
</gene>
<dbReference type="InterPro" id="IPR036866">
    <property type="entry name" value="RibonucZ/Hydroxyglut_hydro"/>
</dbReference>
<dbReference type="PANTHER" id="PTHR43546">
    <property type="entry name" value="UPF0173 METAL-DEPENDENT HYDROLASE MJ1163-RELATED"/>
    <property type="match status" value="1"/>
</dbReference>
<name>A0A916TGI2_9ACTN</name>
<evidence type="ECO:0000313" key="3">
    <source>
        <dbReference type="Proteomes" id="UP000621454"/>
    </source>
</evidence>
<dbReference type="AlphaFoldDB" id="A0A916TGI2"/>
<dbReference type="SMART" id="SM00849">
    <property type="entry name" value="Lactamase_B"/>
    <property type="match status" value="1"/>
</dbReference>
<accession>A0A916TGI2</accession>
<proteinExistence type="predicted"/>
<comment type="caution">
    <text evidence="2">The sequence shown here is derived from an EMBL/GenBank/DDBJ whole genome shotgun (WGS) entry which is preliminary data.</text>
</comment>
<feature type="domain" description="Metallo-beta-lactamase" evidence="1">
    <location>
        <begin position="7"/>
        <end position="182"/>
    </location>
</feature>
<dbReference type="InterPro" id="IPR050114">
    <property type="entry name" value="UPF0173_UPF0282_UlaG_hydrolase"/>
</dbReference>
<dbReference type="Proteomes" id="UP000621454">
    <property type="component" value="Unassembled WGS sequence"/>
</dbReference>
<dbReference type="Pfam" id="PF13483">
    <property type="entry name" value="Lactamase_B_3"/>
    <property type="match status" value="1"/>
</dbReference>
<evidence type="ECO:0000313" key="2">
    <source>
        <dbReference type="EMBL" id="GGB43726.1"/>
    </source>
</evidence>
<sequence length="219" mass="23618">MKLTHFGHSCILVEIDGTRVLLDPGNFSHGFTRITGLDAILVTHQHPDHVDPQALPDLVAANPDAVLLADPQTAETLNRDDVAGVWTAAQSGEVHRIGQITARIGGGKHAVIHSEIPVIDNVAYLLGDDKNPTRFVHPGDSFYAPTQPVDVLAVPSAAPWMRLSEAVDYLRAVAPKVATPIHDAVLSDAGRSTHFGRLQSMAPEATEFRLMPREGELDI</sequence>